<organism evidence="1 2">
    <name type="scientific">Romanomermis culicivorax</name>
    <name type="common">Nematode worm</name>
    <dbReference type="NCBI Taxonomy" id="13658"/>
    <lineage>
        <taxon>Eukaryota</taxon>
        <taxon>Metazoa</taxon>
        <taxon>Ecdysozoa</taxon>
        <taxon>Nematoda</taxon>
        <taxon>Enoplea</taxon>
        <taxon>Dorylaimia</taxon>
        <taxon>Mermithida</taxon>
        <taxon>Mermithoidea</taxon>
        <taxon>Mermithidae</taxon>
        <taxon>Romanomermis</taxon>
    </lineage>
</organism>
<evidence type="ECO:0000313" key="2">
    <source>
        <dbReference type="WBParaSite" id="nRc.2.0.1.t32442-RA"/>
    </source>
</evidence>
<dbReference type="WBParaSite" id="nRc.2.0.1.t32442-RA">
    <property type="protein sequence ID" value="nRc.2.0.1.t32442-RA"/>
    <property type="gene ID" value="nRc.2.0.1.g32442"/>
</dbReference>
<name>A0A915K193_ROMCU</name>
<proteinExistence type="predicted"/>
<sequence length="71" mass="8371">MHLLYLRLANITIGRSQTAGIYLVTEEIWVCENQTITKWPGDIFSYKEHLRKRIDKDRKNRKKLTSLATGH</sequence>
<dbReference type="AlphaFoldDB" id="A0A915K193"/>
<reference evidence="2" key="1">
    <citation type="submission" date="2022-11" db="UniProtKB">
        <authorList>
            <consortium name="WormBaseParasite"/>
        </authorList>
    </citation>
    <scope>IDENTIFICATION</scope>
</reference>
<dbReference type="Proteomes" id="UP000887565">
    <property type="component" value="Unplaced"/>
</dbReference>
<evidence type="ECO:0000313" key="1">
    <source>
        <dbReference type="Proteomes" id="UP000887565"/>
    </source>
</evidence>
<accession>A0A915K193</accession>
<protein>
    <submittedName>
        <fullName evidence="2">Uncharacterized protein</fullName>
    </submittedName>
</protein>
<keyword evidence="1" id="KW-1185">Reference proteome</keyword>